<proteinExistence type="predicted"/>
<gene>
    <name evidence="2" type="ORF">WJX74_004900</name>
</gene>
<feature type="compositionally biased region" description="Polar residues" evidence="1">
    <location>
        <begin position="470"/>
        <end position="479"/>
    </location>
</feature>
<feature type="region of interest" description="Disordered" evidence="1">
    <location>
        <begin position="460"/>
        <end position="506"/>
    </location>
</feature>
<evidence type="ECO:0000313" key="3">
    <source>
        <dbReference type="Proteomes" id="UP001438707"/>
    </source>
</evidence>
<dbReference type="AlphaFoldDB" id="A0AAW1RPI4"/>
<feature type="compositionally biased region" description="Acidic residues" evidence="1">
    <location>
        <begin position="363"/>
        <end position="372"/>
    </location>
</feature>
<evidence type="ECO:0000256" key="1">
    <source>
        <dbReference type="SAM" id="MobiDB-lite"/>
    </source>
</evidence>
<dbReference type="Proteomes" id="UP001438707">
    <property type="component" value="Unassembled WGS sequence"/>
</dbReference>
<dbReference type="EMBL" id="JALJOS010000008">
    <property type="protein sequence ID" value="KAK9835643.1"/>
    <property type="molecule type" value="Genomic_DNA"/>
</dbReference>
<organism evidence="2 3">
    <name type="scientific">Apatococcus lobatus</name>
    <dbReference type="NCBI Taxonomy" id="904363"/>
    <lineage>
        <taxon>Eukaryota</taxon>
        <taxon>Viridiplantae</taxon>
        <taxon>Chlorophyta</taxon>
        <taxon>core chlorophytes</taxon>
        <taxon>Trebouxiophyceae</taxon>
        <taxon>Chlorellales</taxon>
        <taxon>Chlorellaceae</taxon>
        <taxon>Apatococcus</taxon>
    </lineage>
</organism>
<keyword evidence="3" id="KW-1185">Reference proteome</keyword>
<sequence length="506" mass="54725">MEELWVEDYLLSAPESSKRTETAMRCGQLQSRLAEAEIQPPSHASAVDEMLLPTSIGTFDVTATIEPKVELRTRITRQLPGLQLLLEVAAGSLGYDISHLQPLQRTYTRANKAAFGFSSPSAEQEEGSPSLLADMLISPDPPSAEHDSKPLARWGLRSPSPPDASPEEQRSARPSQQASAQRFVDGVPEVSAFAFKPAGTVMPISEPGSCSVAAQDFAQRRSSPTVEAKQLQPDTAPNDENASSEEWPTLSSISWTRKSDLQDKSLSPWANLAMVRFPDLSSAERDSPPLPLHLLGNEASQEGMLFPSQAMHALPALQQHIGQSQTSAEGPEIIGLQEPNTSKAMHELPVPQQHAGQSQTAEEGPDTIDLPEPDTSKDASDELIIKLEATSISPESKAKVKKLREHALRGSGSRKEALLHMALPDSEVEVANAAKANLANLREETRRKFADLVEAHKHAALEEASGGLQQGTQVAGNNGSPPPKPPLQRQSKRGPTPKKKNPDFIY</sequence>
<feature type="region of interest" description="Disordered" evidence="1">
    <location>
        <begin position="349"/>
        <end position="381"/>
    </location>
</feature>
<feature type="compositionally biased region" description="Basic residues" evidence="1">
    <location>
        <begin position="490"/>
        <end position="499"/>
    </location>
</feature>
<feature type="region of interest" description="Disordered" evidence="1">
    <location>
        <begin position="118"/>
        <end position="183"/>
    </location>
</feature>
<feature type="compositionally biased region" description="Polar residues" evidence="1">
    <location>
        <begin position="232"/>
        <end position="251"/>
    </location>
</feature>
<evidence type="ECO:0000313" key="2">
    <source>
        <dbReference type="EMBL" id="KAK9835643.1"/>
    </source>
</evidence>
<reference evidence="2 3" key="1">
    <citation type="journal article" date="2024" name="Nat. Commun.">
        <title>Phylogenomics reveals the evolutionary origins of lichenization in chlorophyte algae.</title>
        <authorList>
            <person name="Puginier C."/>
            <person name="Libourel C."/>
            <person name="Otte J."/>
            <person name="Skaloud P."/>
            <person name="Haon M."/>
            <person name="Grisel S."/>
            <person name="Petersen M."/>
            <person name="Berrin J.G."/>
            <person name="Delaux P.M."/>
            <person name="Dal Grande F."/>
            <person name="Keller J."/>
        </authorList>
    </citation>
    <scope>NUCLEOTIDE SEQUENCE [LARGE SCALE GENOMIC DNA]</scope>
    <source>
        <strain evidence="2 3">SAG 2145</strain>
    </source>
</reference>
<comment type="caution">
    <text evidence="2">The sequence shown here is derived from an EMBL/GenBank/DDBJ whole genome shotgun (WGS) entry which is preliminary data.</text>
</comment>
<feature type="region of interest" description="Disordered" evidence="1">
    <location>
        <begin position="215"/>
        <end position="251"/>
    </location>
</feature>
<name>A0AAW1RPI4_9CHLO</name>
<accession>A0AAW1RPI4</accession>
<protein>
    <submittedName>
        <fullName evidence="2">Uncharacterized protein</fullName>
    </submittedName>
</protein>